<evidence type="ECO:0000256" key="1">
    <source>
        <dbReference type="SAM" id="SignalP"/>
    </source>
</evidence>
<feature type="signal peptide" evidence="1">
    <location>
        <begin position="1"/>
        <end position="19"/>
    </location>
</feature>
<dbReference type="EMBL" id="CP042997">
    <property type="protein sequence ID" value="QEH32427.1"/>
    <property type="molecule type" value="Genomic_DNA"/>
</dbReference>
<gene>
    <name evidence="2" type="ORF">OJF2_08980</name>
</gene>
<proteinExistence type="predicted"/>
<evidence type="ECO:0000313" key="2">
    <source>
        <dbReference type="EMBL" id="QEH32427.1"/>
    </source>
</evidence>
<feature type="chain" id="PRO_5023036766" description="DUF4177 domain-containing protein" evidence="1">
    <location>
        <begin position="20"/>
        <end position="100"/>
    </location>
</feature>
<protein>
    <recommendedName>
        <fullName evidence="4">DUF4177 domain-containing protein</fullName>
    </recommendedName>
</protein>
<reference evidence="2 3" key="1">
    <citation type="submission" date="2019-08" db="EMBL/GenBank/DDBJ databases">
        <title>Deep-cultivation of Planctomycetes and their phenomic and genomic characterization uncovers novel biology.</title>
        <authorList>
            <person name="Wiegand S."/>
            <person name="Jogler M."/>
            <person name="Boedeker C."/>
            <person name="Pinto D."/>
            <person name="Vollmers J."/>
            <person name="Rivas-Marin E."/>
            <person name="Kohn T."/>
            <person name="Peeters S.H."/>
            <person name="Heuer A."/>
            <person name="Rast P."/>
            <person name="Oberbeckmann S."/>
            <person name="Bunk B."/>
            <person name="Jeske O."/>
            <person name="Meyerdierks A."/>
            <person name="Storesund J.E."/>
            <person name="Kallscheuer N."/>
            <person name="Luecker S."/>
            <person name="Lage O.M."/>
            <person name="Pohl T."/>
            <person name="Merkel B.J."/>
            <person name="Hornburger P."/>
            <person name="Mueller R.-W."/>
            <person name="Bruemmer F."/>
            <person name="Labrenz M."/>
            <person name="Spormann A.M."/>
            <person name="Op den Camp H."/>
            <person name="Overmann J."/>
            <person name="Amann R."/>
            <person name="Jetten M.S.M."/>
            <person name="Mascher T."/>
            <person name="Medema M.H."/>
            <person name="Devos D.P."/>
            <person name="Kaster A.-K."/>
            <person name="Ovreas L."/>
            <person name="Rohde M."/>
            <person name="Galperin M.Y."/>
            <person name="Jogler C."/>
        </authorList>
    </citation>
    <scope>NUCLEOTIDE SEQUENCE [LARGE SCALE GENOMIC DNA]</scope>
    <source>
        <strain evidence="2 3">OJF2</strain>
    </source>
</reference>
<evidence type="ECO:0008006" key="4">
    <source>
        <dbReference type="Google" id="ProtNLM"/>
    </source>
</evidence>
<organism evidence="2 3">
    <name type="scientific">Aquisphaera giovannonii</name>
    <dbReference type="NCBI Taxonomy" id="406548"/>
    <lineage>
        <taxon>Bacteria</taxon>
        <taxon>Pseudomonadati</taxon>
        <taxon>Planctomycetota</taxon>
        <taxon>Planctomycetia</taxon>
        <taxon>Isosphaerales</taxon>
        <taxon>Isosphaeraceae</taxon>
        <taxon>Aquisphaera</taxon>
    </lineage>
</organism>
<keyword evidence="3" id="KW-1185">Reference proteome</keyword>
<dbReference type="AlphaFoldDB" id="A0A5B9VWU9"/>
<sequence precursor="true">MRRNLGVAILGVLLGGAGAAALVHQPSAQGQPAVPRPGIEYRVELVDVGHHGSSAGRMTEALNARAAEGWEYVGPVADSSMDGPTYIRRPGVFLLFRRPK</sequence>
<name>A0A5B9VWU9_9BACT</name>
<dbReference type="Proteomes" id="UP000324233">
    <property type="component" value="Chromosome"/>
</dbReference>
<evidence type="ECO:0000313" key="3">
    <source>
        <dbReference type="Proteomes" id="UP000324233"/>
    </source>
</evidence>
<dbReference type="KEGG" id="agv:OJF2_08980"/>
<keyword evidence="1" id="KW-0732">Signal</keyword>
<accession>A0A5B9VWU9</accession>